<name>A0A2P8DQW9_9ACTN</name>
<dbReference type="AlphaFoldDB" id="A0A2P8DQW9"/>
<sequence>MLDGAAISGGAGAAVLAATLVAATAAGLLWRRANGRFRRAAGSAADEGEEAAMPTGTDLGAPLGERATLVQFSSAFCQPCRATRRVLAEVAAMVDGVAHIEVDAEARLDLVRALDIMRTPTVLVLDSAGRIRTRASGQPRRADVIAAIGAAVD</sequence>
<feature type="transmembrane region" description="Helical" evidence="1">
    <location>
        <begin position="6"/>
        <end position="30"/>
    </location>
</feature>
<keyword evidence="1" id="KW-0472">Membrane</keyword>
<keyword evidence="1" id="KW-1133">Transmembrane helix</keyword>
<proteinExistence type="predicted"/>
<keyword evidence="1" id="KW-0812">Transmembrane</keyword>
<dbReference type="InterPro" id="IPR036249">
    <property type="entry name" value="Thioredoxin-like_sf"/>
</dbReference>
<dbReference type="Proteomes" id="UP000240542">
    <property type="component" value="Unassembled WGS sequence"/>
</dbReference>
<dbReference type="EMBL" id="PYGA01000003">
    <property type="protein sequence ID" value="PSK99611.1"/>
    <property type="molecule type" value="Genomic_DNA"/>
</dbReference>
<protein>
    <submittedName>
        <fullName evidence="3">Thiol-disulfide isomerase/thioredoxin</fullName>
    </submittedName>
</protein>
<accession>A0A2P8DQW9</accession>
<reference evidence="3 4" key="1">
    <citation type="submission" date="2018-03" db="EMBL/GenBank/DDBJ databases">
        <title>Genomic Encyclopedia of Archaeal and Bacterial Type Strains, Phase II (KMG-II): from individual species to whole genera.</title>
        <authorList>
            <person name="Goeker M."/>
        </authorList>
    </citation>
    <scope>NUCLEOTIDE SEQUENCE [LARGE SCALE GENOMIC DNA]</scope>
    <source>
        <strain evidence="3 4">DSM 45312</strain>
    </source>
</reference>
<organism evidence="3 4">
    <name type="scientific">Murinocardiopsis flavida</name>
    <dbReference type="NCBI Taxonomy" id="645275"/>
    <lineage>
        <taxon>Bacteria</taxon>
        <taxon>Bacillati</taxon>
        <taxon>Actinomycetota</taxon>
        <taxon>Actinomycetes</taxon>
        <taxon>Streptosporangiales</taxon>
        <taxon>Nocardiopsidaceae</taxon>
        <taxon>Murinocardiopsis</taxon>
    </lineage>
</organism>
<dbReference type="InterPro" id="IPR013766">
    <property type="entry name" value="Thioredoxin_domain"/>
</dbReference>
<keyword evidence="4" id="KW-1185">Reference proteome</keyword>
<dbReference type="Pfam" id="PF00085">
    <property type="entry name" value="Thioredoxin"/>
    <property type="match status" value="1"/>
</dbReference>
<evidence type="ECO:0000313" key="4">
    <source>
        <dbReference type="Proteomes" id="UP000240542"/>
    </source>
</evidence>
<evidence type="ECO:0000256" key="1">
    <source>
        <dbReference type="SAM" id="Phobius"/>
    </source>
</evidence>
<dbReference type="PROSITE" id="PS51352">
    <property type="entry name" value="THIOREDOXIN_2"/>
    <property type="match status" value="1"/>
</dbReference>
<dbReference type="GO" id="GO:0016853">
    <property type="term" value="F:isomerase activity"/>
    <property type="evidence" value="ECO:0007669"/>
    <property type="project" value="UniProtKB-KW"/>
</dbReference>
<comment type="caution">
    <text evidence="3">The sequence shown here is derived from an EMBL/GenBank/DDBJ whole genome shotgun (WGS) entry which is preliminary data.</text>
</comment>
<dbReference type="Gene3D" id="3.40.30.10">
    <property type="entry name" value="Glutaredoxin"/>
    <property type="match status" value="1"/>
</dbReference>
<dbReference type="CDD" id="cd02947">
    <property type="entry name" value="TRX_family"/>
    <property type="match status" value="1"/>
</dbReference>
<dbReference type="RefSeq" id="WP_394339746.1">
    <property type="nucleotide sequence ID" value="NZ_PYGA01000003.1"/>
</dbReference>
<dbReference type="SUPFAM" id="SSF52833">
    <property type="entry name" value="Thioredoxin-like"/>
    <property type="match status" value="1"/>
</dbReference>
<keyword evidence="3" id="KW-0413">Isomerase</keyword>
<feature type="domain" description="Thioredoxin" evidence="2">
    <location>
        <begin position="39"/>
        <end position="153"/>
    </location>
</feature>
<evidence type="ECO:0000313" key="3">
    <source>
        <dbReference type="EMBL" id="PSK99611.1"/>
    </source>
</evidence>
<gene>
    <name evidence="3" type="ORF">CLV63_103336</name>
</gene>
<evidence type="ECO:0000259" key="2">
    <source>
        <dbReference type="PROSITE" id="PS51352"/>
    </source>
</evidence>